<dbReference type="Gene3D" id="1.20.1200.10">
    <property type="entry name" value="Cobalamin adenosyltransferase-like"/>
    <property type="match status" value="1"/>
</dbReference>
<comment type="pathway">
    <text evidence="1 15">Cofactor biosynthesis; adenosylcobalamin biosynthesis; adenosylcobalamin from cob(II)yrinate a,c-diamide: step 2/7.</text>
</comment>
<dbReference type="Pfam" id="PF01923">
    <property type="entry name" value="Cob_adeno_trans"/>
    <property type="match status" value="1"/>
</dbReference>
<protein>
    <recommendedName>
        <fullName evidence="5 15">Corrinoid adenosyltransferase</fullName>
        <ecNumber evidence="4 15">2.5.1.17</ecNumber>
    </recommendedName>
    <alternativeName>
        <fullName evidence="10 15">Cob(II)alamin adenosyltransferase</fullName>
    </alternativeName>
    <alternativeName>
        <fullName evidence="12 15">Cob(II)yrinic acid a,c-diamide adenosyltransferase</fullName>
    </alternativeName>
    <alternativeName>
        <fullName evidence="11 15">Cobinamide/cobalamin adenosyltransferase</fullName>
    </alternativeName>
</protein>
<evidence type="ECO:0000256" key="7">
    <source>
        <dbReference type="ARBA" id="ARBA00022679"/>
    </source>
</evidence>
<evidence type="ECO:0000313" key="18">
    <source>
        <dbReference type="Proteomes" id="UP001171751"/>
    </source>
</evidence>
<evidence type="ECO:0000256" key="3">
    <source>
        <dbReference type="ARBA" id="ARBA00011233"/>
    </source>
</evidence>
<keyword evidence="18" id="KW-1185">Reference proteome</keyword>
<evidence type="ECO:0000256" key="2">
    <source>
        <dbReference type="ARBA" id="ARBA00007487"/>
    </source>
</evidence>
<keyword evidence="7 15" id="KW-0808">Transferase</keyword>
<dbReference type="EMBL" id="JAUNQW010000014">
    <property type="protein sequence ID" value="MDO5457520.1"/>
    <property type="molecule type" value="Genomic_DNA"/>
</dbReference>
<comment type="catalytic activity">
    <reaction evidence="14 15">
        <text>2 cob(II)alamin + reduced [electron-transfer flavoprotein] + 2 ATP = 2 adenosylcob(III)alamin + 2 triphosphate + oxidized [electron-transfer flavoprotein] + 3 H(+)</text>
        <dbReference type="Rhea" id="RHEA:28671"/>
        <dbReference type="Rhea" id="RHEA-COMP:10685"/>
        <dbReference type="Rhea" id="RHEA-COMP:10686"/>
        <dbReference type="ChEBI" id="CHEBI:15378"/>
        <dbReference type="ChEBI" id="CHEBI:16304"/>
        <dbReference type="ChEBI" id="CHEBI:18036"/>
        <dbReference type="ChEBI" id="CHEBI:18408"/>
        <dbReference type="ChEBI" id="CHEBI:30616"/>
        <dbReference type="ChEBI" id="CHEBI:57692"/>
        <dbReference type="ChEBI" id="CHEBI:58307"/>
        <dbReference type="EC" id="2.5.1.17"/>
    </reaction>
</comment>
<keyword evidence="9 15" id="KW-0067">ATP-binding</keyword>
<dbReference type="GO" id="GO:0009236">
    <property type="term" value="P:cobalamin biosynthetic process"/>
    <property type="evidence" value="ECO:0007669"/>
    <property type="project" value="UniProtKB-UniRule"/>
</dbReference>
<dbReference type="InterPro" id="IPR016030">
    <property type="entry name" value="CblAdoTrfase-like"/>
</dbReference>
<sequence>MKIYTGRGDYGNTNLIGGKTVYKDNLRLEAYGSLDELNSLVGWLIALCHKEKELLTLTNELSLLQHHIYDAGTDLADPSGKLEERLTEDITKWLEARIDHYDSLTQPIEKFILPGGHEAAAVAQYARTVTRRAERKLVSLMKEEEISKNAFIFVNRLSDYFFIAGRYINEVMKVEEPFYDRGGTVFHLDD</sequence>
<accession>A0AA43UCM3</accession>
<evidence type="ECO:0000256" key="13">
    <source>
        <dbReference type="ARBA" id="ARBA00048555"/>
    </source>
</evidence>
<comment type="subunit">
    <text evidence="3">Homotrimer.</text>
</comment>
<evidence type="ECO:0000256" key="9">
    <source>
        <dbReference type="ARBA" id="ARBA00022840"/>
    </source>
</evidence>
<dbReference type="AlphaFoldDB" id="A0AA43UCM3"/>
<evidence type="ECO:0000259" key="16">
    <source>
        <dbReference type="Pfam" id="PF01923"/>
    </source>
</evidence>
<dbReference type="EC" id="2.5.1.17" evidence="4 15"/>
<reference evidence="17" key="1">
    <citation type="submission" date="2023-07" db="EMBL/GenBank/DDBJ databases">
        <title>Between Cages and Wild: Unraveling the Impact of Captivity on Animal Microbiomes and Antimicrobial Resistance.</title>
        <authorList>
            <person name="Schmartz G.P."/>
            <person name="Rehner J."/>
            <person name="Schuff M.J."/>
            <person name="Becker S.L."/>
            <person name="Kravczyk M."/>
            <person name="Gurevich A."/>
            <person name="Francke R."/>
            <person name="Mueller R."/>
            <person name="Keller V."/>
            <person name="Keller A."/>
        </authorList>
    </citation>
    <scope>NUCLEOTIDE SEQUENCE</scope>
    <source>
        <strain evidence="17">S39M_St_73</strain>
    </source>
</reference>
<evidence type="ECO:0000256" key="11">
    <source>
        <dbReference type="ARBA" id="ARBA00033334"/>
    </source>
</evidence>
<dbReference type="PANTHER" id="PTHR12213:SF0">
    <property type="entry name" value="CORRINOID ADENOSYLTRANSFERASE MMAB"/>
    <property type="match status" value="1"/>
</dbReference>
<evidence type="ECO:0000256" key="5">
    <source>
        <dbReference type="ARBA" id="ARBA00020963"/>
    </source>
</evidence>
<organism evidence="17 18">
    <name type="scientific">Atopococcus tabaci</name>
    <dbReference type="NCBI Taxonomy" id="269774"/>
    <lineage>
        <taxon>Bacteria</taxon>
        <taxon>Bacillati</taxon>
        <taxon>Bacillota</taxon>
        <taxon>Bacilli</taxon>
        <taxon>Lactobacillales</taxon>
        <taxon>Carnobacteriaceae</taxon>
        <taxon>Atopococcus</taxon>
    </lineage>
</organism>
<dbReference type="Proteomes" id="UP001171751">
    <property type="component" value="Unassembled WGS sequence"/>
</dbReference>
<name>A0AA43UCM3_9LACT</name>
<evidence type="ECO:0000313" key="17">
    <source>
        <dbReference type="EMBL" id="MDO5457520.1"/>
    </source>
</evidence>
<gene>
    <name evidence="17" type="ORF">Q4F26_04165</name>
</gene>
<dbReference type="NCBIfam" id="TIGR00636">
    <property type="entry name" value="PduO_Nterm"/>
    <property type="match status" value="1"/>
</dbReference>
<feature type="domain" description="Cobalamin adenosyltransferase-like" evidence="16">
    <location>
        <begin position="3"/>
        <end position="168"/>
    </location>
</feature>
<dbReference type="SUPFAM" id="SSF89028">
    <property type="entry name" value="Cobalamin adenosyltransferase-like"/>
    <property type="match status" value="1"/>
</dbReference>
<evidence type="ECO:0000256" key="1">
    <source>
        <dbReference type="ARBA" id="ARBA00005121"/>
    </source>
</evidence>
<dbReference type="PANTHER" id="PTHR12213">
    <property type="entry name" value="CORRINOID ADENOSYLTRANSFERASE"/>
    <property type="match status" value="1"/>
</dbReference>
<dbReference type="InterPro" id="IPR029499">
    <property type="entry name" value="PduO-typ"/>
</dbReference>
<proteinExistence type="inferred from homology"/>
<evidence type="ECO:0000256" key="14">
    <source>
        <dbReference type="ARBA" id="ARBA00048692"/>
    </source>
</evidence>
<evidence type="ECO:0000256" key="12">
    <source>
        <dbReference type="ARBA" id="ARBA00033354"/>
    </source>
</evidence>
<evidence type="ECO:0000256" key="8">
    <source>
        <dbReference type="ARBA" id="ARBA00022741"/>
    </source>
</evidence>
<comment type="catalytic activity">
    <reaction evidence="13 15">
        <text>2 cob(II)yrinate a,c diamide + reduced [electron-transfer flavoprotein] + 2 ATP = 2 adenosylcob(III)yrinate a,c-diamide + 2 triphosphate + oxidized [electron-transfer flavoprotein] + 3 H(+)</text>
        <dbReference type="Rhea" id="RHEA:11528"/>
        <dbReference type="Rhea" id="RHEA-COMP:10685"/>
        <dbReference type="Rhea" id="RHEA-COMP:10686"/>
        <dbReference type="ChEBI" id="CHEBI:15378"/>
        <dbReference type="ChEBI" id="CHEBI:18036"/>
        <dbReference type="ChEBI" id="CHEBI:30616"/>
        <dbReference type="ChEBI" id="CHEBI:57692"/>
        <dbReference type="ChEBI" id="CHEBI:58307"/>
        <dbReference type="ChEBI" id="CHEBI:58503"/>
        <dbReference type="ChEBI" id="CHEBI:58537"/>
        <dbReference type="EC" id="2.5.1.17"/>
    </reaction>
</comment>
<comment type="similarity">
    <text evidence="2 15">Belongs to the Cob(I)alamin adenosyltransferase family.</text>
</comment>
<keyword evidence="6 15" id="KW-0169">Cobalamin biosynthesis</keyword>
<keyword evidence="8 15" id="KW-0547">Nucleotide-binding</keyword>
<dbReference type="InterPro" id="IPR036451">
    <property type="entry name" value="CblAdoTrfase-like_sf"/>
</dbReference>
<dbReference type="GO" id="GO:0005524">
    <property type="term" value="F:ATP binding"/>
    <property type="evidence" value="ECO:0007669"/>
    <property type="project" value="UniProtKB-UniRule"/>
</dbReference>
<evidence type="ECO:0000256" key="10">
    <source>
        <dbReference type="ARBA" id="ARBA00031529"/>
    </source>
</evidence>
<dbReference type="FunFam" id="1.20.1200.10:FF:000001">
    <property type="entry name" value="Cob(I)yrinic acid a,c-diamide adenosyltransferase"/>
    <property type="match status" value="1"/>
</dbReference>
<evidence type="ECO:0000256" key="15">
    <source>
        <dbReference type="RuleBase" id="RU366026"/>
    </source>
</evidence>
<comment type="caution">
    <text evidence="17">The sequence shown here is derived from an EMBL/GenBank/DDBJ whole genome shotgun (WGS) entry which is preliminary data.</text>
</comment>
<evidence type="ECO:0000256" key="4">
    <source>
        <dbReference type="ARBA" id="ARBA00012454"/>
    </source>
</evidence>
<dbReference type="GO" id="GO:0008817">
    <property type="term" value="F:corrinoid adenosyltransferase activity"/>
    <property type="evidence" value="ECO:0007669"/>
    <property type="project" value="UniProtKB-UniRule"/>
</dbReference>
<evidence type="ECO:0000256" key="6">
    <source>
        <dbReference type="ARBA" id="ARBA00022573"/>
    </source>
</evidence>